<reference evidence="2" key="1">
    <citation type="journal article" date="2020" name="New Phytol.">
        <title>Comparative genomics reveals dynamic genome evolution in host specialist ectomycorrhizal fungi.</title>
        <authorList>
            <person name="Lofgren L.A."/>
            <person name="Nguyen N.H."/>
            <person name="Vilgalys R."/>
            <person name="Ruytinx J."/>
            <person name="Liao H.L."/>
            <person name="Branco S."/>
            <person name="Kuo A."/>
            <person name="LaButti K."/>
            <person name="Lipzen A."/>
            <person name="Andreopoulos W."/>
            <person name="Pangilinan J."/>
            <person name="Riley R."/>
            <person name="Hundley H."/>
            <person name="Na H."/>
            <person name="Barry K."/>
            <person name="Grigoriev I.V."/>
            <person name="Stajich J.E."/>
            <person name="Kennedy P.G."/>
        </authorList>
    </citation>
    <scope>NUCLEOTIDE SEQUENCE</scope>
    <source>
        <strain evidence="2">DOB743</strain>
    </source>
</reference>
<feature type="compositionally biased region" description="Polar residues" evidence="1">
    <location>
        <begin position="92"/>
        <end position="106"/>
    </location>
</feature>
<gene>
    <name evidence="2" type="ORF">EV702DRAFT_1201891</name>
</gene>
<proteinExistence type="predicted"/>
<evidence type="ECO:0000256" key="1">
    <source>
        <dbReference type="SAM" id="MobiDB-lite"/>
    </source>
</evidence>
<comment type="caution">
    <text evidence="2">The sequence shown here is derived from an EMBL/GenBank/DDBJ whole genome shotgun (WGS) entry which is preliminary data.</text>
</comment>
<evidence type="ECO:0000313" key="3">
    <source>
        <dbReference type="Proteomes" id="UP000714275"/>
    </source>
</evidence>
<keyword evidence="3" id="KW-1185">Reference proteome</keyword>
<evidence type="ECO:0000313" key="2">
    <source>
        <dbReference type="EMBL" id="KAG1771576.1"/>
    </source>
</evidence>
<dbReference type="AlphaFoldDB" id="A0A9P6ZLP6"/>
<protein>
    <submittedName>
        <fullName evidence="2">Uncharacterized protein</fullName>
    </submittedName>
</protein>
<sequence length="143" mass="15680">MLRPKQAPLWSPTHNRLLAHQRALNFAQPCMPNECSPGLSQDLPFFVIKPGLPYRSHRSWMTIESSLYPTSLRRPTHEPIFSSSGECGGGTPSSVTETITIPSPANTDRLKHKHPIPRAPLNDDAVTPKTPAGRVSGQYASTS</sequence>
<organism evidence="2 3">
    <name type="scientific">Suillus placidus</name>
    <dbReference type="NCBI Taxonomy" id="48579"/>
    <lineage>
        <taxon>Eukaryota</taxon>
        <taxon>Fungi</taxon>
        <taxon>Dikarya</taxon>
        <taxon>Basidiomycota</taxon>
        <taxon>Agaricomycotina</taxon>
        <taxon>Agaricomycetes</taxon>
        <taxon>Agaricomycetidae</taxon>
        <taxon>Boletales</taxon>
        <taxon>Suillineae</taxon>
        <taxon>Suillaceae</taxon>
        <taxon>Suillus</taxon>
    </lineage>
</organism>
<dbReference type="Proteomes" id="UP000714275">
    <property type="component" value="Unassembled WGS sequence"/>
</dbReference>
<dbReference type="OrthoDB" id="10248904at2759"/>
<feature type="region of interest" description="Disordered" evidence="1">
    <location>
        <begin position="72"/>
        <end position="143"/>
    </location>
</feature>
<dbReference type="EMBL" id="JABBWD010000058">
    <property type="protein sequence ID" value="KAG1771576.1"/>
    <property type="molecule type" value="Genomic_DNA"/>
</dbReference>
<name>A0A9P6ZLP6_9AGAM</name>
<accession>A0A9P6ZLP6</accession>